<reference evidence="3" key="2">
    <citation type="submission" date="2023-07" db="EMBL/GenBank/DDBJ databases">
        <authorList>
            <person name="Bai X.-H."/>
            <person name="Wang H.-H."/>
            <person name="Wang J."/>
            <person name="Ma M.-Y."/>
            <person name="Hu H.-H."/>
            <person name="Song Z.-L."/>
            <person name="Ma H.-G."/>
            <person name="Fan Y."/>
            <person name="Du C.-Y."/>
            <person name="Xu J.-C."/>
        </authorList>
    </citation>
    <scope>NUCLEOTIDE SEQUENCE</scope>
    <source>
        <strain evidence="3">CZ1</strain>
    </source>
</reference>
<feature type="domain" description="DUF7682" evidence="1">
    <location>
        <begin position="9"/>
        <end position="27"/>
    </location>
</feature>
<proteinExistence type="predicted"/>
<gene>
    <name evidence="3" type="ORF">Q2T42_20155</name>
</gene>
<protein>
    <submittedName>
        <fullName evidence="3">Uncharacterized protein</fullName>
    </submittedName>
</protein>
<dbReference type="InterPro" id="IPR056925">
    <property type="entry name" value="ParE-like"/>
</dbReference>
<dbReference type="AlphaFoldDB" id="A0AA96WQM8"/>
<dbReference type="EMBL" id="CP130144">
    <property type="protein sequence ID" value="WNZ44145.1"/>
    <property type="molecule type" value="Genomic_DNA"/>
</dbReference>
<dbReference type="InterPro" id="IPR056099">
    <property type="entry name" value="DUF7682"/>
</dbReference>
<dbReference type="Pfam" id="PF24730">
    <property type="entry name" value="DUF7682"/>
    <property type="match status" value="1"/>
</dbReference>
<accession>A0AA96WQM8</accession>
<evidence type="ECO:0000259" key="1">
    <source>
        <dbReference type="Pfam" id="PF24730"/>
    </source>
</evidence>
<sequence length="152" mass="18358">MVRRRRKWRKLFACGHRGFGRYCHRCDAFSTGKRDRTTEIQPVVVDVRRVKKPKRDHSWYQRFDRDPIELRHLPKSIVIKTRRILDLLDLGVAPGELKGRRFNFDRTLLRIPVSYRYRLLCRWQADRIVPLPVLSHEAYNAISHNRKQAKKR</sequence>
<feature type="domain" description="ParE-like toxin" evidence="2">
    <location>
        <begin position="75"/>
        <end position="140"/>
    </location>
</feature>
<dbReference type="RefSeq" id="WP_316426335.1">
    <property type="nucleotide sequence ID" value="NZ_CP130144.1"/>
</dbReference>
<name>A0AA96WQM8_LEPBY</name>
<reference evidence="3" key="1">
    <citation type="journal article" date="2023" name="Plants (Basel)">
        <title>Genomic Analysis of Leptolyngbya boryana CZ1 Reveals Efficient Carbon Fixation Modules.</title>
        <authorList>
            <person name="Bai X."/>
            <person name="Wang H."/>
            <person name="Cheng W."/>
            <person name="Wang J."/>
            <person name="Ma M."/>
            <person name="Hu H."/>
            <person name="Song Z."/>
            <person name="Ma H."/>
            <person name="Fan Y."/>
            <person name="Du C."/>
            <person name="Xu J."/>
        </authorList>
    </citation>
    <scope>NUCLEOTIDE SEQUENCE</scope>
    <source>
        <strain evidence="3">CZ1</strain>
    </source>
</reference>
<evidence type="ECO:0000313" key="3">
    <source>
        <dbReference type="EMBL" id="WNZ44145.1"/>
    </source>
</evidence>
<organism evidence="3">
    <name type="scientific">Leptolyngbya boryana CZ1</name>
    <dbReference type="NCBI Taxonomy" id="3060204"/>
    <lineage>
        <taxon>Bacteria</taxon>
        <taxon>Bacillati</taxon>
        <taxon>Cyanobacteriota</taxon>
        <taxon>Cyanophyceae</taxon>
        <taxon>Leptolyngbyales</taxon>
        <taxon>Leptolyngbyaceae</taxon>
        <taxon>Leptolyngbya group</taxon>
        <taxon>Leptolyngbya</taxon>
    </lineage>
</organism>
<dbReference type="Pfam" id="PF24732">
    <property type="entry name" value="ParE_like"/>
    <property type="match status" value="1"/>
</dbReference>
<evidence type="ECO:0000259" key="2">
    <source>
        <dbReference type="Pfam" id="PF24732"/>
    </source>
</evidence>